<feature type="compositionally biased region" description="Polar residues" evidence="1">
    <location>
        <begin position="341"/>
        <end position="356"/>
    </location>
</feature>
<feature type="compositionally biased region" description="Acidic residues" evidence="1">
    <location>
        <begin position="574"/>
        <end position="591"/>
    </location>
</feature>
<feature type="region of interest" description="Disordered" evidence="1">
    <location>
        <begin position="171"/>
        <end position="219"/>
    </location>
</feature>
<feature type="compositionally biased region" description="Acidic residues" evidence="1">
    <location>
        <begin position="698"/>
        <end position="718"/>
    </location>
</feature>
<evidence type="ECO:0000313" key="2">
    <source>
        <dbReference type="EMBL" id="KAG0310475.1"/>
    </source>
</evidence>
<feature type="compositionally biased region" description="Acidic residues" evidence="1">
    <location>
        <begin position="527"/>
        <end position="538"/>
    </location>
</feature>
<dbReference type="EMBL" id="JAAAIN010000834">
    <property type="protein sequence ID" value="KAG0310475.1"/>
    <property type="molecule type" value="Genomic_DNA"/>
</dbReference>
<reference evidence="2" key="1">
    <citation type="journal article" date="2020" name="Fungal Divers.">
        <title>Resolving the Mortierellaceae phylogeny through synthesis of multi-gene phylogenetics and phylogenomics.</title>
        <authorList>
            <person name="Vandepol N."/>
            <person name="Liber J."/>
            <person name="Desiro A."/>
            <person name="Na H."/>
            <person name="Kennedy M."/>
            <person name="Barry K."/>
            <person name="Grigoriev I.V."/>
            <person name="Miller A.N."/>
            <person name="O'Donnell K."/>
            <person name="Stajich J.E."/>
            <person name="Bonito G."/>
        </authorList>
    </citation>
    <scope>NUCLEOTIDE SEQUENCE</scope>
    <source>
        <strain evidence="2">NVP60</strain>
    </source>
</reference>
<dbReference type="OrthoDB" id="2565191at2759"/>
<protein>
    <submittedName>
        <fullName evidence="2">Uncharacterized protein</fullName>
    </submittedName>
</protein>
<keyword evidence="3" id="KW-1185">Reference proteome</keyword>
<feature type="compositionally biased region" description="Acidic residues" evidence="1">
    <location>
        <begin position="413"/>
        <end position="422"/>
    </location>
</feature>
<feature type="compositionally biased region" description="Basic and acidic residues" evidence="1">
    <location>
        <begin position="597"/>
        <end position="607"/>
    </location>
</feature>
<feature type="region of interest" description="Disordered" evidence="1">
    <location>
        <begin position="305"/>
        <end position="486"/>
    </location>
</feature>
<feature type="compositionally biased region" description="Acidic residues" evidence="1">
    <location>
        <begin position="640"/>
        <end position="651"/>
    </location>
</feature>
<evidence type="ECO:0000313" key="3">
    <source>
        <dbReference type="Proteomes" id="UP000823405"/>
    </source>
</evidence>
<feature type="compositionally biased region" description="Acidic residues" evidence="1">
    <location>
        <begin position="678"/>
        <end position="687"/>
    </location>
</feature>
<dbReference type="Proteomes" id="UP000823405">
    <property type="component" value="Unassembled WGS sequence"/>
</dbReference>
<sequence>MVRYLKDTTRKLNALSTWTEGPTTPTGGQEHEETEAIAGVKKERGMKSTTPVIPKYKEQIASTFRPWVAQKDEKVSLSACELPDTRFLHALHYYASYYYTHVRPSPDMFEAMDLTSQIALGMIVQEIISDFAYKLGKDSQLEDIQVKVDKLVAAQHGDKWEDNFLEYLESQTADESSRPKKPSKKSQHSGAEDEPVESADESGPADPELSGDDDISNDPRLWDELEELRRTTTSLGVGTVKELVNRTRFNISEDGALEPFETHLDQEKIGRRFSMSSLHTDSHSVISDDSDADLSRAGYGDRLAQSRLNVPHETPFRKAFDSDSEIGQTDEEDTEMPVRNLTKSTTGGSQTGNFNQGDDDMPEIDFSPSILTQLSNSRFGSQPVFGQDALSSDDDDGSDGSTGPAFVLSQVIQDDDNESSESEGERASPESDSEQKAVSQKEDRNDNKEASEKDKRDEKELSEKDSDVDEDEHMQENDDISSSVLTQVSATRFGSAFKLSQDDSSSDDDDFNNTSGRFLVQSQLVQDDSDDDSSEVQEDSTSSDSEQEEGNDEGKGSVAAKDKEESKPIKEGRAEEDDEAEEGEEMEEDGGSESPELPEHPAERAIEDSDVEMEPVEEKERTETVEGTSTREQSRAGSEADVDMESEESDQGEPSQRVVTTVKATRFGSQFSASYNAGDDDESEEEGVVYGGTQSQVVDDDSTSEEENVQESSASDED</sequence>
<dbReference type="AlphaFoldDB" id="A0A9P6R0Y9"/>
<name>A0A9P6R0Y9_9FUNG</name>
<feature type="compositionally biased region" description="Basic and acidic residues" evidence="1">
    <location>
        <begin position="552"/>
        <end position="573"/>
    </location>
</feature>
<evidence type="ECO:0000256" key="1">
    <source>
        <dbReference type="SAM" id="MobiDB-lite"/>
    </source>
</evidence>
<feature type="compositionally biased region" description="Acidic residues" evidence="1">
    <location>
        <begin position="466"/>
        <end position="479"/>
    </location>
</feature>
<feature type="region of interest" description="Disordered" evidence="1">
    <location>
        <begin position="498"/>
        <end position="718"/>
    </location>
</feature>
<feature type="compositionally biased region" description="Polar residues" evidence="1">
    <location>
        <begin position="652"/>
        <end position="675"/>
    </location>
</feature>
<organism evidence="2 3">
    <name type="scientific">Linnemannia gamsii</name>
    <dbReference type="NCBI Taxonomy" id="64522"/>
    <lineage>
        <taxon>Eukaryota</taxon>
        <taxon>Fungi</taxon>
        <taxon>Fungi incertae sedis</taxon>
        <taxon>Mucoromycota</taxon>
        <taxon>Mortierellomycotina</taxon>
        <taxon>Mortierellomycetes</taxon>
        <taxon>Mortierellales</taxon>
        <taxon>Mortierellaceae</taxon>
        <taxon>Linnemannia</taxon>
    </lineage>
</organism>
<comment type="caution">
    <text evidence="2">The sequence shown here is derived from an EMBL/GenBank/DDBJ whole genome shotgun (WGS) entry which is preliminary data.</text>
</comment>
<proteinExistence type="predicted"/>
<gene>
    <name evidence="2" type="ORF">BGZ97_012542</name>
</gene>
<feature type="compositionally biased region" description="Basic and acidic residues" evidence="1">
    <location>
        <begin position="423"/>
        <end position="465"/>
    </location>
</feature>
<feature type="compositionally biased region" description="Polar residues" evidence="1">
    <location>
        <begin position="369"/>
        <end position="380"/>
    </location>
</feature>
<feature type="compositionally biased region" description="Acidic residues" evidence="1">
    <location>
        <begin position="322"/>
        <end position="335"/>
    </location>
</feature>
<accession>A0A9P6R0Y9</accession>